<accession>A0ACC3TB42</accession>
<dbReference type="Proteomes" id="UP001433508">
    <property type="component" value="Unassembled WGS sequence"/>
</dbReference>
<evidence type="ECO:0000313" key="1">
    <source>
        <dbReference type="EMBL" id="KAK9240911.1"/>
    </source>
</evidence>
<dbReference type="EMBL" id="MU971337">
    <property type="protein sequence ID" value="KAK9240911.1"/>
    <property type="molecule type" value="Genomic_DNA"/>
</dbReference>
<protein>
    <submittedName>
        <fullName evidence="1">Uncharacterized protein</fullName>
    </submittedName>
</protein>
<reference evidence="2" key="1">
    <citation type="journal article" date="2024" name="Front. Bioeng. Biotechnol.">
        <title>Genome-scale model development and genomic sequencing of the oleaginous clade Lipomyces.</title>
        <authorList>
            <person name="Czajka J.J."/>
            <person name="Han Y."/>
            <person name="Kim J."/>
            <person name="Mondo S.J."/>
            <person name="Hofstad B.A."/>
            <person name="Robles A."/>
            <person name="Haridas S."/>
            <person name="Riley R."/>
            <person name="LaButti K."/>
            <person name="Pangilinan J."/>
            <person name="Andreopoulos W."/>
            <person name="Lipzen A."/>
            <person name="Yan J."/>
            <person name="Wang M."/>
            <person name="Ng V."/>
            <person name="Grigoriev I.V."/>
            <person name="Spatafora J.W."/>
            <person name="Magnuson J.K."/>
            <person name="Baker S.E."/>
            <person name="Pomraning K.R."/>
        </authorList>
    </citation>
    <scope>NUCLEOTIDE SEQUENCE [LARGE SCALE GENOMIC DNA]</scope>
    <source>
        <strain evidence="2">CBS 7786</strain>
    </source>
</reference>
<gene>
    <name evidence="1" type="ORF">V1525DRAFT_385215</name>
</gene>
<sequence length="124" mass="14254">MAVDDTSMQNSMLHKLTQIPLDRVQRGYGGQGDRSERDYFYSKPSSESEQYLELFKSMQSISDIEDGMRYGRDSALSTARKGRYTALQTANQTIWSRERDKPSSQNVTSRRPWSKTIKQTSDSL</sequence>
<organism evidence="1 2">
    <name type="scientific">Lipomyces kononenkoae</name>
    <name type="common">Yeast</name>
    <dbReference type="NCBI Taxonomy" id="34357"/>
    <lineage>
        <taxon>Eukaryota</taxon>
        <taxon>Fungi</taxon>
        <taxon>Dikarya</taxon>
        <taxon>Ascomycota</taxon>
        <taxon>Saccharomycotina</taxon>
        <taxon>Lipomycetes</taxon>
        <taxon>Lipomycetales</taxon>
        <taxon>Lipomycetaceae</taxon>
        <taxon>Lipomyces</taxon>
    </lineage>
</organism>
<comment type="caution">
    <text evidence="1">The sequence shown here is derived from an EMBL/GenBank/DDBJ whole genome shotgun (WGS) entry which is preliminary data.</text>
</comment>
<evidence type="ECO:0000313" key="2">
    <source>
        <dbReference type="Proteomes" id="UP001433508"/>
    </source>
</evidence>
<keyword evidence="2" id="KW-1185">Reference proteome</keyword>
<proteinExistence type="predicted"/>
<name>A0ACC3TB42_LIPKO</name>